<dbReference type="InParanoid" id="A0A067MLS0"/>
<gene>
    <name evidence="2" type="ORF">BOTBODRAFT_30822</name>
</gene>
<keyword evidence="3" id="KW-1185">Reference proteome</keyword>
<evidence type="ECO:0000313" key="3">
    <source>
        <dbReference type="Proteomes" id="UP000027195"/>
    </source>
</evidence>
<keyword evidence="1" id="KW-1133">Transmembrane helix</keyword>
<accession>A0A067MLS0</accession>
<sequence>MATWQDIHTTTTAPTFDTEWVPIPASFFVGGVLIFSFNADRHHPCYVERLA</sequence>
<evidence type="ECO:0000256" key="1">
    <source>
        <dbReference type="SAM" id="Phobius"/>
    </source>
</evidence>
<reference evidence="3" key="1">
    <citation type="journal article" date="2014" name="Proc. Natl. Acad. Sci. U.S.A.">
        <title>Extensive sampling of basidiomycete genomes demonstrates inadequacy of the white-rot/brown-rot paradigm for wood decay fungi.</title>
        <authorList>
            <person name="Riley R."/>
            <person name="Salamov A.A."/>
            <person name="Brown D.W."/>
            <person name="Nagy L.G."/>
            <person name="Floudas D."/>
            <person name="Held B.W."/>
            <person name="Levasseur A."/>
            <person name="Lombard V."/>
            <person name="Morin E."/>
            <person name="Otillar R."/>
            <person name="Lindquist E.A."/>
            <person name="Sun H."/>
            <person name="LaButti K.M."/>
            <person name="Schmutz J."/>
            <person name="Jabbour D."/>
            <person name="Luo H."/>
            <person name="Baker S.E."/>
            <person name="Pisabarro A.G."/>
            <person name="Walton J.D."/>
            <person name="Blanchette R.A."/>
            <person name="Henrissat B."/>
            <person name="Martin F."/>
            <person name="Cullen D."/>
            <person name="Hibbett D.S."/>
            <person name="Grigoriev I.V."/>
        </authorList>
    </citation>
    <scope>NUCLEOTIDE SEQUENCE [LARGE SCALE GENOMIC DNA]</scope>
    <source>
        <strain evidence="3">FD-172 SS1</strain>
    </source>
</reference>
<dbReference type="AlphaFoldDB" id="A0A067MLS0"/>
<organism evidence="2 3">
    <name type="scientific">Botryobasidium botryosum (strain FD-172 SS1)</name>
    <dbReference type="NCBI Taxonomy" id="930990"/>
    <lineage>
        <taxon>Eukaryota</taxon>
        <taxon>Fungi</taxon>
        <taxon>Dikarya</taxon>
        <taxon>Basidiomycota</taxon>
        <taxon>Agaricomycotina</taxon>
        <taxon>Agaricomycetes</taxon>
        <taxon>Cantharellales</taxon>
        <taxon>Botryobasidiaceae</taxon>
        <taxon>Botryobasidium</taxon>
    </lineage>
</organism>
<evidence type="ECO:0000313" key="2">
    <source>
        <dbReference type="EMBL" id="KDQ16489.1"/>
    </source>
</evidence>
<dbReference type="EMBL" id="KL198027">
    <property type="protein sequence ID" value="KDQ16489.1"/>
    <property type="molecule type" value="Genomic_DNA"/>
</dbReference>
<keyword evidence="1" id="KW-0472">Membrane</keyword>
<dbReference type="Proteomes" id="UP000027195">
    <property type="component" value="Unassembled WGS sequence"/>
</dbReference>
<feature type="transmembrane region" description="Helical" evidence="1">
    <location>
        <begin position="20"/>
        <end position="39"/>
    </location>
</feature>
<keyword evidence="1" id="KW-0812">Transmembrane</keyword>
<dbReference type="HOGENOM" id="CLU_3106019_0_0_1"/>
<proteinExistence type="predicted"/>
<name>A0A067MLS0_BOTB1</name>
<protein>
    <submittedName>
        <fullName evidence="2">Uncharacterized protein</fullName>
    </submittedName>
</protein>